<keyword evidence="2" id="KW-0732">Signal</keyword>
<dbReference type="EMBL" id="JAVRJZ010000016">
    <property type="protein sequence ID" value="KAK2711290.1"/>
    <property type="molecule type" value="Genomic_DNA"/>
</dbReference>
<name>A0AA88HKV1_ARTSF</name>
<dbReference type="PANTHER" id="PTHR11220:SF1">
    <property type="entry name" value="HEME-BINDING PROTEIN 2"/>
    <property type="match status" value="1"/>
</dbReference>
<evidence type="ECO:0000256" key="1">
    <source>
        <dbReference type="ARBA" id="ARBA00009817"/>
    </source>
</evidence>
<evidence type="ECO:0000256" key="2">
    <source>
        <dbReference type="SAM" id="SignalP"/>
    </source>
</evidence>
<gene>
    <name evidence="3" type="ORF">QYM36_012466</name>
</gene>
<dbReference type="PANTHER" id="PTHR11220">
    <property type="entry name" value="HEME-BINDING PROTEIN-RELATED"/>
    <property type="match status" value="1"/>
</dbReference>
<dbReference type="Gene3D" id="3.20.80.10">
    <property type="entry name" value="Regulatory factor, effector binding domain"/>
    <property type="match status" value="1"/>
</dbReference>
<dbReference type="InterPro" id="IPR006917">
    <property type="entry name" value="SOUL_heme-bd"/>
</dbReference>
<comment type="caution">
    <text evidence="3">The sequence shown here is derived from an EMBL/GenBank/DDBJ whole genome shotgun (WGS) entry which is preliminary data.</text>
</comment>
<protein>
    <recommendedName>
        <fullName evidence="5">SOUL heme-binding protein</fullName>
    </recommendedName>
</protein>
<evidence type="ECO:0000313" key="4">
    <source>
        <dbReference type="Proteomes" id="UP001187531"/>
    </source>
</evidence>
<comment type="similarity">
    <text evidence="1">Belongs to the HEBP family.</text>
</comment>
<dbReference type="InterPro" id="IPR011256">
    <property type="entry name" value="Reg_factor_effector_dom_sf"/>
</dbReference>
<evidence type="ECO:0008006" key="5">
    <source>
        <dbReference type="Google" id="ProtNLM"/>
    </source>
</evidence>
<accession>A0AA88HKV1</accession>
<dbReference type="FunFam" id="3.20.80.10:FF:000002">
    <property type="entry name" value="Heme-binding protein 2"/>
    <property type="match status" value="1"/>
</dbReference>
<proteinExistence type="inferred from homology"/>
<feature type="signal peptide" evidence="2">
    <location>
        <begin position="1"/>
        <end position="16"/>
    </location>
</feature>
<evidence type="ECO:0000313" key="3">
    <source>
        <dbReference type="EMBL" id="KAK2711290.1"/>
    </source>
</evidence>
<dbReference type="Proteomes" id="UP001187531">
    <property type="component" value="Unassembled WGS sequence"/>
</dbReference>
<feature type="chain" id="PRO_5041698581" description="SOUL heme-binding protein" evidence="2">
    <location>
        <begin position="17"/>
        <end position="198"/>
    </location>
</feature>
<organism evidence="3 4">
    <name type="scientific">Artemia franciscana</name>
    <name type="common">Brine shrimp</name>
    <name type="synonym">Artemia sanfranciscana</name>
    <dbReference type="NCBI Taxonomy" id="6661"/>
    <lineage>
        <taxon>Eukaryota</taxon>
        <taxon>Metazoa</taxon>
        <taxon>Ecdysozoa</taxon>
        <taxon>Arthropoda</taxon>
        <taxon>Crustacea</taxon>
        <taxon>Branchiopoda</taxon>
        <taxon>Anostraca</taxon>
        <taxon>Artemiidae</taxon>
        <taxon>Artemia</taxon>
    </lineage>
</organism>
<keyword evidence="4" id="KW-1185">Reference proteome</keyword>
<dbReference type="Pfam" id="PF04832">
    <property type="entry name" value="SOUL"/>
    <property type="match status" value="1"/>
</dbReference>
<reference evidence="3" key="1">
    <citation type="submission" date="2023-07" db="EMBL/GenBank/DDBJ databases">
        <title>Chromosome-level genome assembly of Artemia franciscana.</title>
        <authorList>
            <person name="Jo E."/>
        </authorList>
    </citation>
    <scope>NUCLEOTIDE SEQUENCE</scope>
    <source>
        <tissue evidence="3">Whole body</tissue>
    </source>
</reference>
<dbReference type="SUPFAM" id="SSF55136">
    <property type="entry name" value="Probable bacterial effector-binding domain"/>
    <property type="match status" value="1"/>
</dbReference>
<sequence>MKIFLALLSFVAFVSAAIQSPTYEVLETRTDYEIRRYPQKKWVATSVDSFGYEEVRGTLFNTLFNYIDGGNEGGVTVPMTAPVTTLVIPGEGPNCKQTFTMAFYVPEEFQENPPVPTNPAVFIEDRPEFELYSRLFSGYAYETDYISEGYALYQSLERDGVTDAQYAPWYMIGYDSPFDFVNRRNEVWFPRVAAAKEN</sequence>
<dbReference type="AlphaFoldDB" id="A0AA88HKV1"/>